<dbReference type="RefSeq" id="WP_316982067.1">
    <property type="nucleotide sequence ID" value="NZ_CP136521.1"/>
</dbReference>
<gene>
    <name evidence="1" type="ORF">RNZ46_10015</name>
</gene>
<dbReference type="Pfam" id="PF05742">
    <property type="entry name" value="TANGO2"/>
    <property type="match status" value="1"/>
</dbReference>
<dbReference type="KEGG" id="hws:RNZ46_10015"/>
<dbReference type="AlphaFoldDB" id="A0AA97HQG6"/>
<dbReference type="PANTHER" id="PTHR17985:SF8">
    <property type="entry name" value="TRANSPORT AND GOLGI ORGANIZATION PROTEIN 2 HOMOLOG"/>
    <property type="match status" value="1"/>
</dbReference>
<dbReference type="InterPro" id="IPR008551">
    <property type="entry name" value="TANGO2"/>
</dbReference>
<evidence type="ECO:0000313" key="1">
    <source>
        <dbReference type="EMBL" id="WOD42333.1"/>
    </source>
</evidence>
<protein>
    <submittedName>
        <fullName evidence="1">NRDE family protein</fullName>
    </submittedName>
</protein>
<accession>A0AA97HQG6</accession>
<reference evidence="2" key="1">
    <citation type="submission" date="2024-06" db="EMBL/GenBank/DDBJ databases">
        <title>Hwangdonia haimaensis gen. nov., sp. nov., a member of the family Flavobacteriaceae isolated from the haima cold seep.</title>
        <authorList>
            <person name="Li J."/>
        </authorList>
    </citation>
    <scope>NUCLEOTIDE SEQUENCE [LARGE SCALE GENOMIC DNA]</scope>
    <source>
        <strain evidence="2">SCSIO 19198</strain>
    </source>
</reference>
<proteinExistence type="predicted"/>
<dbReference type="PANTHER" id="PTHR17985">
    <property type="entry name" value="SER/THR-RICH PROTEIN T10 IN DGCR REGION"/>
    <property type="match status" value="1"/>
</dbReference>
<evidence type="ECO:0000313" key="2">
    <source>
        <dbReference type="Proteomes" id="UP001302486"/>
    </source>
</evidence>
<dbReference type="EMBL" id="CP136521">
    <property type="protein sequence ID" value="WOD42333.1"/>
    <property type="molecule type" value="Genomic_DNA"/>
</dbReference>
<keyword evidence="2" id="KW-1185">Reference proteome</keyword>
<organism evidence="1 2">
    <name type="scientific">Hwangdonia lutea</name>
    <dbReference type="NCBI Taxonomy" id="3075823"/>
    <lineage>
        <taxon>Bacteria</taxon>
        <taxon>Pseudomonadati</taxon>
        <taxon>Bacteroidota</taxon>
        <taxon>Flavobacteriia</taxon>
        <taxon>Flavobacteriales</taxon>
        <taxon>Flavobacteriaceae</taxon>
        <taxon>Hwangdonia</taxon>
    </lineage>
</organism>
<name>A0AA97HQG6_9FLAO</name>
<sequence length="241" mass="27732">MCTVTLIPKGENDFVLTTNRDEAPDRASLKPDFYTIKNTKLLFPKDELSGGTWIGASEKNRVVCVLNGGFTYHERKAPYRLSRGVVANHIMLADDLHDTINSYNFKGIEPFTMIIADWNKGLTFYELVWDGTDKHFKTLPLEPQIWSSSSLYSEAMKTERLQWFEDFNTEYDLNKNTILKFHKTAGKNNDDYGVIMDRGFVKTTSITQIEKLKNTLEMRYESLLGHSVSSKTFYIPQTVNE</sequence>
<dbReference type="Proteomes" id="UP001302486">
    <property type="component" value="Chromosome"/>
</dbReference>